<reference evidence="4" key="1">
    <citation type="journal article" date="2019" name="Int. J. Syst. Evol. Microbiol.">
        <title>The Global Catalogue of Microorganisms (GCM) 10K type strain sequencing project: providing services to taxonomists for standard genome sequencing and annotation.</title>
        <authorList>
            <consortium name="The Broad Institute Genomics Platform"/>
            <consortium name="The Broad Institute Genome Sequencing Center for Infectious Disease"/>
            <person name="Wu L."/>
            <person name="Ma J."/>
        </authorList>
    </citation>
    <scope>NUCLEOTIDE SEQUENCE [LARGE SCALE GENOMIC DNA]</scope>
    <source>
        <strain evidence="4">CCUG 55590</strain>
    </source>
</reference>
<dbReference type="Proteomes" id="UP001596439">
    <property type="component" value="Unassembled WGS sequence"/>
</dbReference>
<comment type="caution">
    <text evidence="3">The sequence shown here is derived from an EMBL/GenBank/DDBJ whole genome shotgun (WGS) entry which is preliminary data.</text>
</comment>
<organism evidence="3 4">
    <name type="scientific">Exiguobacterium aestuarii</name>
    <dbReference type="NCBI Taxonomy" id="273527"/>
    <lineage>
        <taxon>Bacteria</taxon>
        <taxon>Bacillati</taxon>
        <taxon>Bacillota</taxon>
        <taxon>Bacilli</taxon>
        <taxon>Bacillales</taxon>
        <taxon>Bacillales Family XII. Incertae Sedis</taxon>
        <taxon>Exiguobacterium</taxon>
    </lineage>
</organism>
<evidence type="ECO:0000313" key="3">
    <source>
        <dbReference type="EMBL" id="MFC7391067.1"/>
    </source>
</evidence>
<keyword evidence="3" id="KW-0378">Hydrolase</keyword>
<dbReference type="Pfam" id="PF12697">
    <property type="entry name" value="Abhydrolase_6"/>
    <property type="match status" value="1"/>
</dbReference>
<dbReference type="PANTHER" id="PTHR42916">
    <property type="entry name" value="2-SUCCINYL-5-ENOLPYRUVYL-6-HYDROXY-3-CYCLOHEXENE-1-CARBOXYLATE SYNTHASE"/>
    <property type="match status" value="1"/>
</dbReference>
<dbReference type="EMBL" id="JBHTCE010000003">
    <property type="protein sequence ID" value="MFC7391067.1"/>
    <property type="molecule type" value="Genomic_DNA"/>
</dbReference>
<name>A0ABW2PNP6_9BACL</name>
<sequence>MNISLRGIQYEVSVRGAGRPVLFLHGFTGNAHWIDSLPAMPVRHVSPSLLQHAATEHPTVNRSTMSQQIKDLSCLLDLDERPWTVVGYSLGGRIGLTLAACDKRVEHVIGISTTPGLRFSRERATRRRQDEELARFIETEGLATFVKRWENLPLWRQTEDMKRSLREDRLAQHPTALANSLRAIGTGHMPSLWGALHHLPRIDLIVGAEDSKFKAIAKDMQQERSDIKIYEISDAGHAPHIENAPEFGTIIKKLILGGI</sequence>
<protein>
    <submittedName>
        <fullName evidence="3">Alpha/beta fold hydrolase</fullName>
    </submittedName>
</protein>
<dbReference type="RefSeq" id="WP_214790558.1">
    <property type="nucleotide sequence ID" value="NZ_JANIEL010000026.1"/>
</dbReference>
<dbReference type="Gene3D" id="3.40.50.1820">
    <property type="entry name" value="alpha/beta hydrolase"/>
    <property type="match status" value="1"/>
</dbReference>
<dbReference type="GO" id="GO:0016787">
    <property type="term" value="F:hydrolase activity"/>
    <property type="evidence" value="ECO:0007669"/>
    <property type="project" value="UniProtKB-KW"/>
</dbReference>
<keyword evidence="4" id="KW-1185">Reference proteome</keyword>
<evidence type="ECO:0000259" key="2">
    <source>
        <dbReference type="Pfam" id="PF12697"/>
    </source>
</evidence>
<evidence type="ECO:0000313" key="4">
    <source>
        <dbReference type="Proteomes" id="UP001596439"/>
    </source>
</evidence>
<accession>A0ABW2PNP6</accession>
<gene>
    <name evidence="3" type="ORF">ACFQO8_13075</name>
</gene>
<dbReference type="PANTHER" id="PTHR42916:SF1">
    <property type="entry name" value="PROTEIN PHYLLO, CHLOROPLASTIC"/>
    <property type="match status" value="1"/>
</dbReference>
<proteinExistence type="predicted"/>
<evidence type="ECO:0000256" key="1">
    <source>
        <dbReference type="ARBA" id="ARBA00023239"/>
    </source>
</evidence>
<dbReference type="SUPFAM" id="SSF53474">
    <property type="entry name" value="alpha/beta-Hydrolases"/>
    <property type="match status" value="1"/>
</dbReference>
<dbReference type="InterPro" id="IPR000073">
    <property type="entry name" value="AB_hydrolase_1"/>
</dbReference>
<dbReference type="InterPro" id="IPR029058">
    <property type="entry name" value="AB_hydrolase_fold"/>
</dbReference>
<keyword evidence="1" id="KW-0456">Lyase</keyword>
<feature type="domain" description="AB hydrolase-1" evidence="2">
    <location>
        <begin position="21"/>
        <end position="244"/>
    </location>
</feature>